<evidence type="ECO:0000313" key="10">
    <source>
        <dbReference type="EMBL" id="KPQ19533.1"/>
    </source>
</evidence>
<dbReference type="SUPFAM" id="SSF48019">
    <property type="entry name" value="post-AAA+ oligomerization domain-like"/>
    <property type="match status" value="1"/>
</dbReference>
<dbReference type="STRING" id="1305737.GCA_000526355_00870"/>
<evidence type="ECO:0000256" key="7">
    <source>
        <dbReference type="ARBA" id="ARBA00034754"/>
    </source>
</evidence>
<evidence type="ECO:0000259" key="9">
    <source>
        <dbReference type="Pfam" id="PF06144"/>
    </source>
</evidence>
<dbReference type="Gene3D" id="3.40.50.300">
    <property type="entry name" value="P-loop containing nucleotide triphosphate hydrolases"/>
    <property type="match status" value="1"/>
</dbReference>
<keyword evidence="3 10" id="KW-0808">Transferase</keyword>
<evidence type="ECO:0000256" key="8">
    <source>
        <dbReference type="ARBA" id="ARBA00049244"/>
    </source>
</evidence>
<dbReference type="Gene3D" id="1.20.272.10">
    <property type="match status" value="1"/>
</dbReference>
<dbReference type="GO" id="GO:0009360">
    <property type="term" value="C:DNA polymerase III complex"/>
    <property type="evidence" value="ECO:0007669"/>
    <property type="project" value="InterPro"/>
</dbReference>
<dbReference type="Gene3D" id="1.10.8.60">
    <property type="match status" value="1"/>
</dbReference>
<dbReference type="GO" id="GO:0003677">
    <property type="term" value="F:DNA binding"/>
    <property type="evidence" value="ECO:0007669"/>
    <property type="project" value="InterPro"/>
</dbReference>
<evidence type="ECO:0000256" key="5">
    <source>
        <dbReference type="ARBA" id="ARBA00022705"/>
    </source>
</evidence>
<dbReference type="OrthoDB" id="1172326at2"/>
<dbReference type="PANTHER" id="PTHR34388">
    <property type="entry name" value="DNA POLYMERASE III SUBUNIT DELTA"/>
    <property type="match status" value="1"/>
</dbReference>
<dbReference type="SUPFAM" id="SSF52540">
    <property type="entry name" value="P-loop containing nucleoside triphosphate hydrolases"/>
    <property type="match status" value="1"/>
</dbReference>
<keyword evidence="6" id="KW-0239">DNA-directed DNA polymerase</keyword>
<sequence>MPKQPTDVIKDLKAGKFSPVYFLEGDEPYYIDLITKIIEDNAIPEHERSFNQLALYGKDANMGVVLNNARKFPMMAERQLVVVKEAQSLPDWGNEGIAELLIKYIENPLPSTILVFAYKHKKIDGKTILAKALNKHTVYVRSEKVPEYKLKQWLEGYFKETGYGIDQNAINLLADSIGNNLEVMTNEIGKMFINLPAGTKITVDHISKYIGIHKDYNNFELTKALGFRNVVKANQIIQYFSQNPKNHPIIPIFSLIYFYFSKLAIIYEHKAQNADQAAAALGMNAFIAREYFTASRNYNLGKIIEVFAHIREADLRSKGVDSGNMSEAEILRDLVYKILH</sequence>
<dbReference type="Proteomes" id="UP000050421">
    <property type="component" value="Unassembled WGS sequence"/>
</dbReference>
<accession>A0A0P8AL86</accession>
<dbReference type="eggNOG" id="COG1466">
    <property type="taxonomic scope" value="Bacteria"/>
</dbReference>
<dbReference type="PATRIC" id="fig|1305737.6.peg.1118"/>
<evidence type="ECO:0000256" key="2">
    <source>
        <dbReference type="ARBA" id="ARBA00017703"/>
    </source>
</evidence>
<comment type="caution">
    <text evidence="10">The sequence shown here is derived from an EMBL/GenBank/DDBJ whole genome shotgun (WGS) entry which is preliminary data.</text>
</comment>
<reference evidence="10 11" key="1">
    <citation type="submission" date="2015-09" db="EMBL/GenBank/DDBJ databases">
        <title>Identification and resolution of microdiversity through metagenomic sequencing of parallel consortia.</title>
        <authorList>
            <person name="Nelson W.C."/>
            <person name="Romine M.F."/>
            <person name="Lindemann S.R."/>
        </authorList>
    </citation>
    <scope>NUCLEOTIDE SEQUENCE [LARGE SCALE GENOMIC DNA]</scope>
    <source>
        <strain evidence="10">HL-49</strain>
    </source>
</reference>
<dbReference type="GO" id="GO:0006261">
    <property type="term" value="P:DNA-templated DNA replication"/>
    <property type="evidence" value="ECO:0007669"/>
    <property type="project" value="TreeGrafter"/>
</dbReference>
<keyword evidence="5" id="KW-0235">DNA replication</keyword>
<protein>
    <recommendedName>
        <fullName evidence="2">DNA polymerase III subunit delta</fullName>
        <ecNumber evidence="1">2.7.7.7</ecNumber>
    </recommendedName>
</protein>
<evidence type="ECO:0000256" key="1">
    <source>
        <dbReference type="ARBA" id="ARBA00012417"/>
    </source>
</evidence>
<keyword evidence="4 10" id="KW-0548">Nucleotidyltransferase</keyword>
<dbReference type="PANTHER" id="PTHR34388:SF1">
    <property type="entry name" value="DNA POLYMERASE III SUBUNIT DELTA"/>
    <property type="match status" value="1"/>
</dbReference>
<feature type="domain" description="DNA polymerase III delta N-terminal" evidence="9">
    <location>
        <begin position="21"/>
        <end position="141"/>
    </location>
</feature>
<dbReference type="AlphaFoldDB" id="A0A0P8AL86"/>
<dbReference type="Pfam" id="PF06144">
    <property type="entry name" value="DNA_pol3_delta"/>
    <property type="match status" value="1"/>
</dbReference>
<dbReference type="InterPro" id="IPR008921">
    <property type="entry name" value="DNA_pol3_clamp-load_cplx_C"/>
</dbReference>
<evidence type="ECO:0000256" key="3">
    <source>
        <dbReference type="ARBA" id="ARBA00022679"/>
    </source>
</evidence>
<organism evidence="10 11">
    <name type="scientific">Algoriphagus marincola HL-49</name>
    <dbReference type="NCBI Taxonomy" id="1305737"/>
    <lineage>
        <taxon>Bacteria</taxon>
        <taxon>Pseudomonadati</taxon>
        <taxon>Bacteroidota</taxon>
        <taxon>Cytophagia</taxon>
        <taxon>Cytophagales</taxon>
        <taxon>Cyclobacteriaceae</taxon>
        <taxon>Algoriphagus</taxon>
    </lineage>
</organism>
<dbReference type="GO" id="GO:0003887">
    <property type="term" value="F:DNA-directed DNA polymerase activity"/>
    <property type="evidence" value="ECO:0007669"/>
    <property type="project" value="UniProtKB-KW"/>
</dbReference>
<proteinExistence type="inferred from homology"/>
<evidence type="ECO:0000256" key="6">
    <source>
        <dbReference type="ARBA" id="ARBA00022932"/>
    </source>
</evidence>
<comment type="similarity">
    <text evidence="7">Belongs to the DNA polymerase HolA subunit family.</text>
</comment>
<evidence type="ECO:0000313" key="11">
    <source>
        <dbReference type="Proteomes" id="UP000050421"/>
    </source>
</evidence>
<dbReference type="InterPro" id="IPR027417">
    <property type="entry name" value="P-loop_NTPase"/>
</dbReference>
<evidence type="ECO:0000256" key="4">
    <source>
        <dbReference type="ARBA" id="ARBA00022695"/>
    </source>
</evidence>
<dbReference type="InterPro" id="IPR005790">
    <property type="entry name" value="DNA_polIII_delta"/>
</dbReference>
<gene>
    <name evidence="10" type="primary">holA</name>
    <name evidence="10" type="ORF">HLUCCX10_02265</name>
</gene>
<dbReference type="NCBIfam" id="TIGR01128">
    <property type="entry name" value="holA"/>
    <property type="match status" value="1"/>
</dbReference>
<comment type="catalytic activity">
    <reaction evidence="8">
        <text>DNA(n) + a 2'-deoxyribonucleoside 5'-triphosphate = DNA(n+1) + diphosphate</text>
        <dbReference type="Rhea" id="RHEA:22508"/>
        <dbReference type="Rhea" id="RHEA-COMP:17339"/>
        <dbReference type="Rhea" id="RHEA-COMP:17340"/>
        <dbReference type="ChEBI" id="CHEBI:33019"/>
        <dbReference type="ChEBI" id="CHEBI:61560"/>
        <dbReference type="ChEBI" id="CHEBI:173112"/>
        <dbReference type="EC" id="2.7.7.7"/>
    </reaction>
</comment>
<dbReference type="EMBL" id="LJXT01000008">
    <property type="protein sequence ID" value="KPQ19533.1"/>
    <property type="molecule type" value="Genomic_DNA"/>
</dbReference>
<name>A0A0P8AL86_9BACT</name>
<dbReference type="InterPro" id="IPR010372">
    <property type="entry name" value="DNA_pol3_delta_N"/>
</dbReference>
<dbReference type="EC" id="2.7.7.7" evidence="1"/>